<reference evidence="3" key="2">
    <citation type="submission" date="2021-04" db="EMBL/GenBank/DDBJ databases">
        <authorList>
            <person name="Gilroy R."/>
        </authorList>
    </citation>
    <scope>NUCLEOTIDE SEQUENCE</scope>
    <source>
        <strain evidence="3">ChiBcec6-4105</strain>
    </source>
</reference>
<evidence type="ECO:0000256" key="1">
    <source>
        <dbReference type="SAM" id="Coils"/>
    </source>
</evidence>
<dbReference type="InterPro" id="IPR009785">
    <property type="entry name" value="Prophage_Lj928_Orf309"/>
</dbReference>
<dbReference type="EMBL" id="DWUY01000283">
    <property type="protein sequence ID" value="HJD29808.1"/>
    <property type="molecule type" value="Genomic_DNA"/>
</dbReference>
<evidence type="ECO:0000313" key="3">
    <source>
        <dbReference type="EMBL" id="HJD29808.1"/>
    </source>
</evidence>
<accession>A0A9D2QXE9</accession>
<dbReference type="Proteomes" id="UP000823892">
    <property type="component" value="Unassembled WGS sequence"/>
</dbReference>
<evidence type="ECO:0000256" key="2">
    <source>
        <dbReference type="SAM" id="MobiDB-lite"/>
    </source>
</evidence>
<comment type="caution">
    <text evidence="3">The sequence shown here is derived from an EMBL/GenBank/DDBJ whole genome shotgun (WGS) entry which is preliminary data.</text>
</comment>
<gene>
    <name evidence="3" type="ORF">H9914_12565</name>
</gene>
<keyword evidence="1" id="KW-0175">Coiled coil</keyword>
<reference evidence="3" key="1">
    <citation type="journal article" date="2021" name="PeerJ">
        <title>Extensive microbial diversity within the chicken gut microbiome revealed by metagenomics and culture.</title>
        <authorList>
            <person name="Gilroy R."/>
            <person name="Ravi A."/>
            <person name="Getino M."/>
            <person name="Pursley I."/>
            <person name="Horton D.L."/>
            <person name="Alikhan N.F."/>
            <person name="Baker D."/>
            <person name="Gharbi K."/>
            <person name="Hall N."/>
            <person name="Watson M."/>
            <person name="Adriaenssens E.M."/>
            <person name="Foster-Nyarko E."/>
            <person name="Jarju S."/>
            <person name="Secka A."/>
            <person name="Antonio M."/>
            <person name="Oren A."/>
            <person name="Chaudhuri R.R."/>
            <person name="La Ragione R."/>
            <person name="Hildebrand F."/>
            <person name="Pallen M.J."/>
        </authorList>
    </citation>
    <scope>NUCLEOTIDE SEQUENCE</scope>
    <source>
        <strain evidence="3">ChiBcec6-4105</strain>
    </source>
</reference>
<evidence type="ECO:0000313" key="4">
    <source>
        <dbReference type="Proteomes" id="UP000823892"/>
    </source>
</evidence>
<feature type="compositionally biased region" description="Basic and acidic residues" evidence="2">
    <location>
        <begin position="248"/>
        <end position="259"/>
    </location>
</feature>
<dbReference type="Pfam" id="PF07083">
    <property type="entry name" value="DUF1351"/>
    <property type="match status" value="1"/>
</dbReference>
<proteinExistence type="predicted"/>
<feature type="region of interest" description="Disordered" evidence="2">
    <location>
        <begin position="248"/>
        <end position="289"/>
    </location>
</feature>
<dbReference type="AlphaFoldDB" id="A0A9D2QXE9"/>
<feature type="coiled-coil region" evidence="1">
    <location>
        <begin position="101"/>
        <end position="128"/>
    </location>
</feature>
<protein>
    <submittedName>
        <fullName evidence="3">DUF1351 domain-containing protein</fullName>
    </submittedName>
</protein>
<name>A0A9D2QXE9_9FIRM</name>
<organism evidence="3 4">
    <name type="scientific">Candidatus Blautia avicola</name>
    <dbReference type="NCBI Taxonomy" id="2838483"/>
    <lineage>
        <taxon>Bacteria</taxon>
        <taxon>Bacillati</taxon>
        <taxon>Bacillota</taxon>
        <taxon>Clostridia</taxon>
        <taxon>Lachnospirales</taxon>
        <taxon>Lachnospiraceae</taxon>
        <taxon>Blautia</taxon>
    </lineage>
</organism>
<sequence>MNEIQVVVDQQPGRIRFNYDDIEAMLREKLAFYEGAVVTEEGKTAAKKEVAYLRKLKKEIDDRRKAVKREWNQPFDEFNAKVMALMSMIDEPILLIDKQVKAFDEKQRQEKKEKIRELYEELVGEAREYLSFERAYVPSWENISTSMKKVREELQAKIDTVNKDILTISSMQSEAVPKALEIYKHSLDAMEAVRHINQYEQQKQEILRREQQRKAEEEERRRQAEIERIRAEERKRIAEEERIRREAEEKAAAEARAQMEQEQPETIQEEGFQIPEADDEEELPFEQPSTKTVFYKVVATLEELEKVEMAFNSLGIYFSRRDAE</sequence>